<dbReference type="EMBL" id="CP033221">
    <property type="protein sequence ID" value="AZV80877.1"/>
    <property type="molecule type" value="Genomic_DNA"/>
</dbReference>
<organism evidence="2 3">
    <name type="scientific">Parasedimentitalea marina</name>
    <dbReference type="NCBI Taxonomy" id="2483033"/>
    <lineage>
        <taxon>Bacteria</taxon>
        <taxon>Pseudomonadati</taxon>
        <taxon>Pseudomonadota</taxon>
        <taxon>Alphaproteobacteria</taxon>
        <taxon>Rhodobacterales</taxon>
        <taxon>Paracoccaceae</taxon>
        <taxon>Parasedimentitalea</taxon>
    </lineage>
</organism>
<dbReference type="Proteomes" id="UP000283063">
    <property type="component" value="Plasmid pW43B"/>
</dbReference>
<dbReference type="KEGG" id="sedi:EBB79_23360"/>
<dbReference type="OrthoDB" id="7704301at2"/>
<feature type="transmembrane region" description="Helical" evidence="1">
    <location>
        <begin position="74"/>
        <end position="95"/>
    </location>
</feature>
<sequence>MESPVSFDLTLLTIAVALGAILQVGVGIGFSIVAGPPMMVLLGTPVAVPVLLLLNTIVSAVATEWQTVQSHFRLIALSISGCLAGIALGALTYAILSEAAILGITATLLLLGVVTTFFHLSVKIPGLSLFRVYPGWPRSGLRHPVL</sequence>
<keyword evidence="1" id="KW-0472">Membrane</keyword>
<keyword evidence="1" id="KW-0812">Transmembrane</keyword>
<keyword evidence="1" id="KW-1133">Transmembrane helix</keyword>
<reference evidence="2 3" key="1">
    <citation type="submission" date="2018-10" db="EMBL/GenBank/DDBJ databases">
        <title>Parasedimentitalea marina sp. nov., a psychrophilic bacterium isolated from deep seawater of the New Britain Trench.</title>
        <authorList>
            <person name="Cao J."/>
        </authorList>
    </citation>
    <scope>NUCLEOTIDE SEQUENCE [LARGE SCALE GENOMIC DNA]</scope>
    <source>
        <strain evidence="2 3">W43</strain>
        <plasmid evidence="2 3">pW43B</plasmid>
    </source>
</reference>
<geneLocation type="plasmid" evidence="2 3">
    <name>pW43B</name>
</geneLocation>
<feature type="transmembrane region" description="Helical" evidence="1">
    <location>
        <begin position="12"/>
        <end position="34"/>
    </location>
</feature>
<protein>
    <submittedName>
        <fullName evidence="2">Uncharacterized protein</fullName>
    </submittedName>
</protein>
<feature type="transmembrane region" description="Helical" evidence="1">
    <location>
        <begin position="40"/>
        <end position="62"/>
    </location>
</feature>
<name>A0A3T0NA37_9RHOB</name>
<evidence type="ECO:0000313" key="3">
    <source>
        <dbReference type="Proteomes" id="UP000283063"/>
    </source>
</evidence>
<accession>A0A3T0NA37</accession>
<proteinExistence type="predicted"/>
<gene>
    <name evidence="2" type="ORF">EBB79_23360</name>
</gene>
<evidence type="ECO:0000313" key="2">
    <source>
        <dbReference type="EMBL" id="AZV80877.1"/>
    </source>
</evidence>
<keyword evidence="3" id="KW-1185">Reference proteome</keyword>
<keyword evidence="2" id="KW-0614">Plasmid</keyword>
<evidence type="ECO:0000256" key="1">
    <source>
        <dbReference type="SAM" id="Phobius"/>
    </source>
</evidence>
<dbReference type="AlphaFoldDB" id="A0A3T0NA37"/>
<dbReference type="RefSeq" id="WP_127751377.1">
    <property type="nucleotide sequence ID" value="NZ_CP033221.1"/>
</dbReference>
<feature type="transmembrane region" description="Helical" evidence="1">
    <location>
        <begin position="101"/>
        <end position="122"/>
    </location>
</feature>